<proteinExistence type="predicted"/>
<dbReference type="EMBL" id="CAJNOT010008756">
    <property type="protein sequence ID" value="CAF1520655.1"/>
    <property type="molecule type" value="Genomic_DNA"/>
</dbReference>
<reference evidence="1" key="1">
    <citation type="submission" date="2021-02" db="EMBL/GenBank/DDBJ databases">
        <authorList>
            <person name="Nowell W R."/>
        </authorList>
    </citation>
    <scope>NUCLEOTIDE SEQUENCE</scope>
</reference>
<evidence type="ECO:0000313" key="1">
    <source>
        <dbReference type="EMBL" id="CAF1520655.1"/>
    </source>
</evidence>
<sequence>MKHLHDNKRNHMSTELINAKLEIRLNSSLSCTK</sequence>
<name>A0A815UH36_9BILA</name>
<dbReference type="Proteomes" id="UP000663864">
    <property type="component" value="Unassembled WGS sequence"/>
</dbReference>
<feature type="non-terminal residue" evidence="1">
    <location>
        <position position="33"/>
    </location>
</feature>
<dbReference type="AlphaFoldDB" id="A0A815UH36"/>
<organism evidence="1 2">
    <name type="scientific">Rotaria sordida</name>
    <dbReference type="NCBI Taxonomy" id="392033"/>
    <lineage>
        <taxon>Eukaryota</taxon>
        <taxon>Metazoa</taxon>
        <taxon>Spiralia</taxon>
        <taxon>Gnathifera</taxon>
        <taxon>Rotifera</taxon>
        <taxon>Eurotatoria</taxon>
        <taxon>Bdelloidea</taxon>
        <taxon>Philodinida</taxon>
        <taxon>Philodinidae</taxon>
        <taxon>Rotaria</taxon>
    </lineage>
</organism>
<protein>
    <submittedName>
        <fullName evidence="1">Uncharacterized protein</fullName>
    </submittedName>
</protein>
<evidence type="ECO:0000313" key="2">
    <source>
        <dbReference type="Proteomes" id="UP000663864"/>
    </source>
</evidence>
<gene>
    <name evidence="1" type="ORF">ZHD862_LOCUS38356</name>
</gene>
<comment type="caution">
    <text evidence="1">The sequence shown here is derived from an EMBL/GenBank/DDBJ whole genome shotgun (WGS) entry which is preliminary data.</text>
</comment>
<accession>A0A815UH36</accession>